<feature type="non-terminal residue" evidence="1">
    <location>
        <position position="49"/>
    </location>
</feature>
<accession>A0A382QGW6</accession>
<evidence type="ECO:0000313" key="1">
    <source>
        <dbReference type="EMBL" id="SVC84180.1"/>
    </source>
</evidence>
<dbReference type="AlphaFoldDB" id="A0A382QGW6"/>
<proteinExistence type="predicted"/>
<gene>
    <name evidence="1" type="ORF">METZ01_LOCUS337034</name>
</gene>
<name>A0A382QGW6_9ZZZZ</name>
<reference evidence="1" key="1">
    <citation type="submission" date="2018-05" db="EMBL/GenBank/DDBJ databases">
        <authorList>
            <person name="Lanie J.A."/>
            <person name="Ng W.-L."/>
            <person name="Kazmierczak K.M."/>
            <person name="Andrzejewski T.M."/>
            <person name="Davidsen T.M."/>
            <person name="Wayne K.J."/>
            <person name="Tettelin H."/>
            <person name="Glass J.I."/>
            <person name="Rusch D."/>
            <person name="Podicherti R."/>
            <person name="Tsui H.-C.T."/>
            <person name="Winkler M.E."/>
        </authorList>
    </citation>
    <scope>NUCLEOTIDE SEQUENCE</scope>
</reference>
<protein>
    <submittedName>
        <fullName evidence="1">Uncharacterized protein</fullName>
    </submittedName>
</protein>
<organism evidence="1">
    <name type="scientific">marine metagenome</name>
    <dbReference type="NCBI Taxonomy" id="408172"/>
    <lineage>
        <taxon>unclassified sequences</taxon>
        <taxon>metagenomes</taxon>
        <taxon>ecological metagenomes</taxon>
    </lineage>
</organism>
<dbReference type="EMBL" id="UINC01114106">
    <property type="protein sequence ID" value="SVC84180.1"/>
    <property type="molecule type" value="Genomic_DNA"/>
</dbReference>
<sequence>MELEGKGLVNESQAEYLLPGRNVVVTTVIFSPSVPVTFIIQNLHLASLS</sequence>